<evidence type="ECO:0000313" key="2">
    <source>
        <dbReference type="EMBL" id="HJB58645.1"/>
    </source>
</evidence>
<keyword evidence="1" id="KW-1133">Transmembrane helix</keyword>
<organism evidence="2 3">
    <name type="scientific">Candidatus Faecalibacterium faecipullorum</name>
    <dbReference type="NCBI Taxonomy" id="2838578"/>
    <lineage>
        <taxon>Bacteria</taxon>
        <taxon>Bacillati</taxon>
        <taxon>Bacillota</taxon>
        <taxon>Clostridia</taxon>
        <taxon>Eubacteriales</taxon>
        <taxon>Oscillospiraceae</taxon>
        <taxon>Faecalibacterium</taxon>
    </lineage>
</organism>
<evidence type="ECO:0000313" key="3">
    <source>
        <dbReference type="Proteomes" id="UP000824211"/>
    </source>
</evidence>
<dbReference type="Proteomes" id="UP000824211">
    <property type="component" value="Unassembled WGS sequence"/>
</dbReference>
<proteinExistence type="predicted"/>
<dbReference type="EMBL" id="DWXX01000052">
    <property type="protein sequence ID" value="HJB58645.1"/>
    <property type="molecule type" value="Genomic_DNA"/>
</dbReference>
<dbReference type="InterPro" id="IPR024272">
    <property type="entry name" value="MAFF-rel"/>
</dbReference>
<dbReference type="AlphaFoldDB" id="A0A9D2MD53"/>
<evidence type="ECO:0000256" key="1">
    <source>
        <dbReference type="SAM" id="Phobius"/>
    </source>
</evidence>
<feature type="transmembrane region" description="Helical" evidence="1">
    <location>
        <begin position="7"/>
        <end position="28"/>
    </location>
</feature>
<keyword evidence="1" id="KW-0812">Transmembrane</keyword>
<dbReference type="Pfam" id="PF12750">
    <property type="entry name" value="Maff2"/>
    <property type="match status" value="1"/>
</dbReference>
<keyword evidence="1" id="KW-0472">Membrane</keyword>
<reference evidence="2" key="2">
    <citation type="submission" date="2021-04" db="EMBL/GenBank/DDBJ databases">
        <authorList>
            <person name="Gilroy R."/>
        </authorList>
    </citation>
    <scope>NUCLEOTIDE SEQUENCE</scope>
    <source>
        <strain evidence="2">ChiHjej9B8-13557</strain>
    </source>
</reference>
<gene>
    <name evidence="2" type="ORF">H9771_03120</name>
</gene>
<sequence>MDFFTNAIDVLQTLVIALGGGLCVWGVVNLLEGYGSDNPGAKSQGMKHLMPN</sequence>
<reference evidence="2" key="1">
    <citation type="journal article" date="2021" name="PeerJ">
        <title>Extensive microbial diversity within the chicken gut microbiome revealed by metagenomics and culture.</title>
        <authorList>
            <person name="Gilroy R."/>
            <person name="Ravi A."/>
            <person name="Getino M."/>
            <person name="Pursley I."/>
            <person name="Horton D.L."/>
            <person name="Alikhan N.F."/>
            <person name="Baker D."/>
            <person name="Gharbi K."/>
            <person name="Hall N."/>
            <person name="Watson M."/>
            <person name="Adriaenssens E.M."/>
            <person name="Foster-Nyarko E."/>
            <person name="Jarju S."/>
            <person name="Secka A."/>
            <person name="Antonio M."/>
            <person name="Oren A."/>
            <person name="Chaudhuri R.R."/>
            <person name="La Ragione R."/>
            <person name="Hildebrand F."/>
            <person name="Pallen M.J."/>
        </authorList>
    </citation>
    <scope>NUCLEOTIDE SEQUENCE</scope>
    <source>
        <strain evidence="2">ChiHjej9B8-13557</strain>
    </source>
</reference>
<accession>A0A9D2MD53</accession>
<protein>
    <submittedName>
        <fullName evidence="2">Maff2 family protein</fullName>
    </submittedName>
</protein>
<name>A0A9D2MD53_9FIRM</name>
<comment type="caution">
    <text evidence="2">The sequence shown here is derived from an EMBL/GenBank/DDBJ whole genome shotgun (WGS) entry which is preliminary data.</text>
</comment>